<dbReference type="SUPFAM" id="SSF52540">
    <property type="entry name" value="P-loop containing nucleoside triphosphate hydrolases"/>
    <property type="match status" value="1"/>
</dbReference>
<evidence type="ECO:0000256" key="1">
    <source>
        <dbReference type="ARBA" id="ARBA00004141"/>
    </source>
</evidence>
<keyword evidence="6" id="KW-0472">Membrane</keyword>
<dbReference type="InterPro" id="IPR039421">
    <property type="entry name" value="Type_1_exporter"/>
</dbReference>
<name>A0ABY9DAF4_VITVI</name>
<dbReference type="InterPro" id="IPR003593">
    <property type="entry name" value="AAA+_ATPase"/>
</dbReference>
<evidence type="ECO:0000256" key="2">
    <source>
        <dbReference type="ARBA" id="ARBA00022692"/>
    </source>
</evidence>
<keyword evidence="5" id="KW-1133">Transmembrane helix</keyword>
<dbReference type="InterPro" id="IPR036640">
    <property type="entry name" value="ABC1_TM_sf"/>
</dbReference>
<dbReference type="PANTHER" id="PTHR43394:SF19">
    <property type="entry name" value="ABC TRANSPORTER B FAMILY"/>
    <property type="match status" value="1"/>
</dbReference>
<keyword evidence="2" id="KW-0812">Transmembrane</keyword>
<dbReference type="InterPro" id="IPR027417">
    <property type="entry name" value="P-loop_NTPase"/>
</dbReference>
<evidence type="ECO:0000256" key="4">
    <source>
        <dbReference type="ARBA" id="ARBA00022840"/>
    </source>
</evidence>
<dbReference type="SMART" id="SM00382">
    <property type="entry name" value="AAA"/>
    <property type="match status" value="1"/>
</dbReference>
<evidence type="ECO:0000313" key="9">
    <source>
        <dbReference type="EMBL" id="WKA04347.1"/>
    </source>
</evidence>
<dbReference type="Pfam" id="PF00664">
    <property type="entry name" value="ABC_membrane"/>
    <property type="match status" value="1"/>
</dbReference>
<evidence type="ECO:0000256" key="3">
    <source>
        <dbReference type="ARBA" id="ARBA00022741"/>
    </source>
</evidence>
<comment type="subcellular location">
    <subcellularLocation>
        <location evidence="1">Membrane</location>
        <topology evidence="1">Multi-pass membrane protein</topology>
    </subcellularLocation>
</comment>
<dbReference type="PANTHER" id="PTHR43394">
    <property type="entry name" value="ATP-DEPENDENT PERMEASE MDL1, MITOCHONDRIAL"/>
    <property type="match status" value="1"/>
</dbReference>
<keyword evidence="3" id="KW-0547">Nucleotide-binding</keyword>
<dbReference type="SUPFAM" id="SSF90123">
    <property type="entry name" value="ABC transporter transmembrane region"/>
    <property type="match status" value="1"/>
</dbReference>
<evidence type="ECO:0000259" key="7">
    <source>
        <dbReference type="PROSITE" id="PS50893"/>
    </source>
</evidence>
<evidence type="ECO:0008006" key="11">
    <source>
        <dbReference type="Google" id="ProtNLM"/>
    </source>
</evidence>
<dbReference type="InterPro" id="IPR011527">
    <property type="entry name" value="ABC1_TM_dom"/>
</dbReference>
<evidence type="ECO:0000259" key="8">
    <source>
        <dbReference type="PROSITE" id="PS50929"/>
    </source>
</evidence>
<feature type="domain" description="ABC transporter" evidence="7">
    <location>
        <begin position="413"/>
        <end position="652"/>
    </location>
</feature>
<proteinExistence type="predicted"/>
<dbReference type="Gene3D" id="1.20.1560.10">
    <property type="entry name" value="ABC transporter type 1, transmembrane domain"/>
    <property type="match status" value="1"/>
</dbReference>
<evidence type="ECO:0000256" key="6">
    <source>
        <dbReference type="ARBA" id="ARBA00023136"/>
    </source>
</evidence>
<evidence type="ECO:0000313" key="10">
    <source>
        <dbReference type="Proteomes" id="UP001227230"/>
    </source>
</evidence>
<dbReference type="InterPro" id="IPR017871">
    <property type="entry name" value="ABC_transporter-like_CS"/>
</dbReference>
<gene>
    <name evidence="9" type="ORF">VitviT2T_022395</name>
</gene>
<keyword evidence="10" id="KW-1185">Reference proteome</keyword>
<dbReference type="CDD" id="cd18572">
    <property type="entry name" value="ABC_6TM_TAP"/>
    <property type="match status" value="1"/>
</dbReference>
<feature type="domain" description="ABC transmembrane type-1" evidence="8">
    <location>
        <begin position="98"/>
        <end position="379"/>
    </location>
</feature>
<reference evidence="9 10" key="1">
    <citation type="journal article" date="2023" name="Hortic Res">
        <title>The complete reference genome for grapevine (Vitis vinifera L.) genetics and breeding.</title>
        <authorList>
            <person name="Shi X."/>
            <person name="Cao S."/>
            <person name="Wang X."/>
            <person name="Huang S."/>
            <person name="Wang Y."/>
            <person name="Liu Z."/>
            <person name="Liu W."/>
            <person name="Leng X."/>
            <person name="Peng Y."/>
            <person name="Wang N."/>
            <person name="Wang Y."/>
            <person name="Ma Z."/>
            <person name="Xu X."/>
            <person name="Zhang F."/>
            <person name="Xue H."/>
            <person name="Zhong H."/>
            <person name="Wang Y."/>
            <person name="Zhang K."/>
            <person name="Velt A."/>
            <person name="Avia K."/>
            <person name="Holtgrawe D."/>
            <person name="Grimplet J."/>
            <person name="Matus J.T."/>
            <person name="Ware D."/>
            <person name="Wu X."/>
            <person name="Wang H."/>
            <person name="Liu C."/>
            <person name="Fang Y."/>
            <person name="Rustenholz C."/>
            <person name="Cheng Z."/>
            <person name="Xiao H."/>
            <person name="Zhou Y."/>
        </authorList>
    </citation>
    <scope>NUCLEOTIDE SEQUENCE [LARGE SCALE GENOMIC DNA]</scope>
    <source>
        <strain evidence="10">cv. Pinot noir / PN40024</strain>
        <tissue evidence="9">Leaf</tissue>
    </source>
</reference>
<evidence type="ECO:0000256" key="5">
    <source>
        <dbReference type="ARBA" id="ARBA00022989"/>
    </source>
</evidence>
<sequence>MAASQLAFRPLSKPHFPLRRTLSSTITFSSTRFRCSCLPKTGQINVEIPVVLRNIRSVLPGGSWWKLSEYEEEAKAREVMPTLRRIWVLVEDERWVIFVAVGSLTLAALSEISMPNLIAASVFSAQSGETMVFYRNSQLLILLCILSGICSGLRSGCFAIANITLVKRLRETLCSAILFQDIDFFETEAVGDLTSRLGADCQQLSNIIGNDINMILRNFLQGAGALIHLLTLSWPLALSTIVICSVLSAIFLVYGQYRRKAAMFTQEFTACANEVAQETFSLMRTVRTYGTEENELRRYKQWLDKLAFVSIRESVAYGFWGLSFNTLYRSTQVIAVLLGGMSILTGHVTPEQLTKYILYCEWLIYGTLRLGDNFASLLQSVGASGKVFQLMDLLPSDQFKSEGVKLKRLMGHIEFANVSFYYPSRVMVPVLEHVNISVQANEVVAIVGISGSGKSSLVNLLLRLYEPTTGQILIDGFPLRELDIGWLRGKIGFVGQEPHLFHMDVKSNIRYGCSRDIGQEDIEWAAKLAYAHGFISSLPDGYDTIIDDHLLSGGQKQRIAIARAILRGPAILILDEATSALDAESEHYVEGVLHAFRNDANAKRTVIVIAHRLSTVKAADRIVVMDGGSVIEVGDHQQLLLKDGLYAKLIKTQTDALA</sequence>
<dbReference type="PROSITE" id="PS50929">
    <property type="entry name" value="ABC_TM1F"/>
    <property type="match status" value="1"/>
</dbReference>
<keyword evidence="4" id="KW-0067">ATP-binding</keyword>
<dbReference type="InterPro" id="IPR003439">
    <property type="entry name" value="ABC_transporter-like_ATP-bd"/>
</dbReference>
<dbReference type="Gene3D" id="3.40.50.300">
    <property type="entry name" value="P-loop containing nucleotide triphosphate hydrolases"/>
    <property type="match status" value="1"/>
</dbReference>
<dbReference type="Proteomes" id="UP001227230">
    <property type="component" value="Chromosome 14"/>
</dbReference>
<organism evidence="9 10">
    <name type="scientific">Vitis vinifera</name>
    <name type="common">Grape</name>
    <dbReference type="NCBI Taxonomy" id="29760"/>
    <lineage>
        <taxon>Eukaryota</taxon>
        <taxon>Viridiplantae</taxon>
        <taxon>Streptophyta</taxon>
        <taxon>Embryophyta</taxon>
        <taxon>Tracheophyta</taxon>
        <taxon>Spermatophyta</taxon>
        <taxon>Magnoliopsida</taxon>
        <taxon>eudicotyledons</taxon>
        <taxon>Gunneridae</taxon>
        <taxon>Pentapetalae</taxon>
        <taxon>rosids</taxon>
        <taxon>Vitales</taxon>
        <taxon>Vitaceae</taxon>
        <taxon>Viteae</taxon>
        <taxon>Vitis</taxon>
    </lineage>
</organism>
<dbReference type="EMBL" id="CP126661">
    <property type="protein sequence ID" value="WKA04347.1"/>
    <property type="molecule type" value="Genomic_DNA"/>
</dbReference>
<accession>A0ABY9DAF4</accession>
<dbReference type="PROSITE" id="PS00211">
    <property type="entry name" value="ABC_TRANSPORTER_1"/>
    <property type="match status" value="1"/>
</dbReference>
<protein>
    <recommendedName>
        <fullName evidence="11">ABC transporter B family member 26, chloroplastic</fullName>
    </recommendedName>
</protein>
<dbReference type="PROSITE" id="PS50893">
    <property type="entry name" value="ABC_TRANSPORTER_2"/>
    <property type="match status" value="1"/>
</dbReference>
<dbReference type="Pfam" id="PF00005">
    <property type="entry name" value="ABC_tran"/>
    <property type="match status" value="1"/>
</dbReference>